<dbReference type="EMBL" id="JAOTJD010000007">
    <property type="protein sequence ID" value="MFD3263416.1"/>
    <property type="molecule type" value="Genomic_DNA"/>
</dbReference>
<accession>A0ABW6CNU7</accession>
<dbReference type="CDD" id="cd01635">
    <property type="entry name" value="Glycosyltransferase_GTB-type"/>
    <property type="match status" value="1"/>
</dbReference>
<dbReference type="Gene3D" id="3.40.50.2000">
    <property type="entry name" value="Glycogen Phosphorylase B"/>
    <property type="match status" value="1"/>
</dbReference>
<organism evidence="1 2">
    <name type="scientific">Phenylobacterium ferrooxidans</name>
    <dbReference type="NCBI Taxonomy" id="2982689"/>
    <lineage>
        <taxon>Bacteria</taxon>
        <taxon>Pseudomonadati</taxon>
        <taxon>Pseudomonadota</taxon>
        <taxon>Alphaproteobacteria</taxon>
        <taxon>Caulobacterales</taxon>
        <taxon>Caulobacteraceae</taxon>
        <taxon>Phenylobacterium</taxon>
    </lineage>
</organism>
<name>A0ABW6CNU7_9CAUL</name>
<proteinExistence type="predicted"/>
<dbReference type="SUPFAM" id="SSF53756">
    <property type="entry name" value="UDP-Glycosyltransferase/glycogen phosphorylase"/>
    <property type="match status" value="1"/>
</dbReference>
<evidence type="ECO:0000313" key="1">
    <source>
        <dbReference type="EMBL" id="MFD3263416.1"/>
    </source>
</evidence>
<dbReference type="RefSeq" id="WP_377368318.1">
    <property type="nucleotide sequence ID" value="NZ_JAOTJD010000007.1"/>
</dbReference>
<keyword evidence="2" id="KW-1185">Reference proteome</keyword>
<dbReference type="Proteomes" id="UP001598130">
    <property type="component" value="Unassembled WGS sequence"/>
</dbReference>
<reference evidence="1 2" key="1">
    <citation type="submission" date="2022-09" db="EMBL/GenBank/DDBJ databases">
        <title>New species of Phenylobacterium.</title>
        <authorList>
            <person name="Mieszkin S."/>
        </authorList>
    </citation>
    <scope>NUCLEOTIDE SEQUENCE [LARGE SCALE GENOMIC DNA]</scope>
    <source>
        <strain evidence="1 2">HK31-G</strain>
    </source>
</reference>
<comment type="caution">
    <text evidence="1">The sequence shown here is derived from an EMBL/GenBank/DDBJ whole genome shotgun (WGS) entry which is preliminary data.</text>
</comment>
<sequence length="430" mass="47730">MTLEYERPDIETTITSARSWAELDAAMEQVILLNRGFRNPAIHGRKLFVGWFDKLAPGIANRLGLIDVPQPQKSNERIVVLATILRHTGGHSQVVKDIMHAFPGQVTGIYTDSYRELPEELGEMPQLTTVFQERAWLYPRRRRLLERCVEVYMMLKAIQPTRILLFGHGMDIVPILAAWPFREVTEFVHHFDHAPAVGATLPFSSHVDLTYRCHLACREAGLNPVYAGMTSPTLATGPRPQREAGKGLVIATCGSSNKYRGAGAFSWASYFTAALKAEPDSRIVHIGTVTEDVMSAIAAGLKKERIDPSRYVVTGFVPSLHAELIAQGADVYLSSYPEAGGKANLEALAAQIPVIVPVDLDAPSLSRFDIPMPGWIEINRPYQIANALKKARALGEDLQSTEYVAALRRELNRFENYIHLRTDPSPADHS</sequence>
<evidence type="ECO:0000313" key="2">
    <source>
        <dbReference type="Proteomes" id="UP001598130"/>
    </source>
</evidence>
<protein>
    <submittedName>
        <fullName evidence="1">Glycosyltransferase</fullName>
    </submittedName>
</protein>
<gene>
    <name evidence="1" type="ORF">OCL97_05465</name>
</gene>